<dbReference type="EMBL" id="VFPM01000001">
    <property type="protein sequence ID" value="TQM65100.1"/>
    <property type="molecule type" value="Genomic_DNA"/>
</dbReference>
<dbReference type="GO" id="GO:0005524">
    <property type="term" value="F:ATP binding"/>
    <property type="evidence" value="ECO:0007669"/>
    <property type="project" value="UniProtKB-KW"/>
</dbReference>
<evidence type="ECO:0000256" key="3">
    <source>
        <dbReference type="ARBA" id="ARBA00022741"/>
    </source>
</evidence>
<evidence type="ECO:0000313" key="9">
    <source>
        <dbReference type="Proteomes" id="UP000316747"/>
    </source>
</evidence>
<dbReference type="InterPro" id="IPR003593">
    <property type="entry name" value="AAA+_ATPase"/>
</dbReference>
<comment type="caution">
    <text evidence="8">The sequence shown here is derived from an EMBL/GenBank/DDBJ whole genome shotgun (WGS) entry which is preliminary data.</text>
</comment>
<feature type="domain" description="ABC transporter" evidence="7">
    <location>
        <begin position="17"/>
        <end position="248"/>
    </location>
</feature>
<dbReference type="Proteomes" id="UP000316747">
    <property type="component" value="Unassembled WGS sequence"/>
</dbReference>
<keyword evidence="3" id="KW-0547">Nucleotide-binding</keyword>
<dbReference type="SMART" id="SM00382">
    <property type="entry name" value="AAA"/>
    <property type="match status" value="1"/>
</dbReference>
<dbReference type="PROSITE" id="PS50893">
    <property type="entry name" value="ABC_TRANSPORTER_2"/>
    <property type="match status" value="1"/>
</dbReference>
<protein>
    <submittedName>
        <fullName evidence="8">ABC-2 type transport system ATP-binding protein</fullName>
    </submittedName>
</protein>
<dbReference type="GO" id="GO:0046677">
    <property type="term" value="P:response to antibiotic"/>
    <property type="evidence" value="ECO:0007669"/>
    <property type="project" value="UniProtKB-KW"/>
</dbReference>
<dbReference type="InterPro" id="IPR003439">
    <property type="entry name" value="ABC_transporter-like_ATP-bd"/>
</dbReference>
<dbReference type="AlphaFoldDB" id="A0A543I3P9"/>
<keyword evidence="5" id="KW-0046">Antibiotic resistance</keyword>
<name>A0A543I3P9_9MICO</name>
<evidence type="ECO:0000259" key="7">
    <source>
        <dbReference type="PROSITE" id="PS50893"/>
    </source>
</evidence>
<proteinExistence type="predicted"/>
<evidence type="ECO:0000313" key="8">
    <source>
        <dbReference type="EMBL" id="TQM65100.1"/>
    </source>
</evidence>
<dbReference type="InterPro" id="IPR027417">
    <property type="entry name" value="P-loop_NTPase"/>
</dbReference>
<reference evidence="8 9" key="1">
    <citation type="submission" date="2019-06" db="EMBL/GenBank/DDBJ databases">
        <title>Genome sequencing of plant associated microbes to promote plant fitness in Sorghum bicolor and Oryza sativa.</title>
        <authorList>
            <person name="Coleman-Derr D."/>
        </authorList>
    </citation>
    <scope>NUCLEOTIDE SEQUENCE [LARGE SCALE GENOMIC DNA]</scope>
    <source>
        <strain evidence="8 9">KV-663</strain>
    </source>
</reference>
<dbReference type="GO" id="GO:0005886">
    <property type="term" value="C:plasma membrane"/>
    <property type="evidence" value="ECO:0007669"/>
    <property type="project" value="UniProtKB-SubCell"/>
</dbReference>
<comment type="subcellular location">
    <subcellularLocation>
        <location evidence="1">Cell membrane</location>
        <topology evidence="1">Peripheral membrane protein</topology>
    </subcellularLocation>
</comment>
<evidence type="ECO:0000256" key="1">
    <source>
        <dbReference type="ARBA" id="ARBA00004202"/>
    </source>
</evidence>
<dbReference type="SUPFAM" id="SSF52540">
    <property type="entry name" value="P-loop containing nucleoside triphosphate hydrolases"/>
    <property type="match status" value="1"/>
</dbReference>
<dbReference type="Gene3D" id="3.40.50.300">
    <property type="entry name" value="P-loop containing nucleotide triphosphate hydrolases"/>
    <property type="match status" value="1"/>
</dbReference>
<dbReference type="PANTHER" id="PTHR42711:SF17">
    <property type="entry name" value="ABC TRANSPORTER ATP-BINDING PROTEIN"/>
    <property type="match status" value="1"/>
</dbReference>
<dbReference type="InterPro" id="IPR017871">
    <property type="entry name" value="ABC_transporter-like_CS"/>
</dbReference>
<keyword evidence="9" id="KW-1185">Reference proteome</keyword>
<evidence type="ECO:0000256" key="6">
    <source>
        <dbReference type="SAM" id="MobiDB-lite"/>
    </source>
</evidence>
<evidence type="ECO:0000256" key="4">
    <source>
        <dbReference type="ARBA" id="ARBA00022840"/>
    </source>
</evidence>
<dbReference type="OrthoDB" id="9804819at2"/>
<dbReference type="PROSITE" id="PS00211">
    <property type="entry name" value="ABC_TRANSPORTER_1"/>
    <property type="match status" value="1"/>
</dbReference>
<dbReference type="RefSeq" id="WP_141842711.1">
    <property type="nucleotide sequence ID" value="NZ_VFPM01000001.1"/>
</dbReference>
<keyword evidence="2" id="KW-0813">Transport</keyword>
<dbReference type="Pfam" id="PF00005">
    <property type="entry name" value="ABC_tran"/>
    <property type="match status" value="1"/>
</dbReference>
<dbReference type="CDD" id="cd03230">
    <property type="entry name" value="ABC_DR_subfamily_A"/>
    <property type="match status" value="1"/>
</dbReference>
<evidence type="ECO:0000256" key="5">
    <source>
        <dbReference type="ARBA" id="ARBA00023251"/>
    </source>
</evidence>
<accession>A0A543I3P9</accession>
<gene>
    <name evidence="8" type="ORF">FBY41_1485</name>
</gene>
<sequence length="343" mass="35645">MHTTPSPTADSSGEPAIELRDLVKTFQPLRGSTDTVVTAVDGIDLTVGHGEVVAFLGPNGAGKTTTLDMVLGLTEPTSGTARVFGRPPRSAVIGGHVSAVLQTGGLLRDLTMRETVRMIASTYAATAPVDEVIDRAGLAALSGRRVSKCSGGEQQRLRFALALLPDPRLLVLDEPTAGMDVTARHEFWQTMHADASAGRTVLFATHYLEEADAFAHRIVLVAGGRVVADGPTAEIRSRASGRTVTAVVSDDAAAPATAALLRLPGVTDVKRRGERLVVTASDSDAVARLLLGELGGRDLEITTAGLEEAFMALTGRSPGEPSAGSPPDGIPARRGAVPAEVVR</sequence>
<dbReference type="PANTHER" id="PTHR42711">
    <property type="entry name" value="ABC TRANSPORTER ATP-BINDING PROTEIN"/>
    <property type="match status" value="1"/>
</dbReference>
<dbReference type="GO" id="GO:0016887">
    <property type="term" value="F:ATP hydrolysis activity"/>
    <property type="evidence" value="ECO:0007669"/>
    <property type="project" value="InterPro"/>
</dbReference>
<keyword evidence="4 8" id="KW-0067">ATP-binding</keyword>
<organism evidence="8 9">
    <name type="scientific">Humibacillus xanthopallidus</name>
    <dbReference type="NCBI Taxonomy" id="412689"/>
    <lineage>
        <taxon>Bacteria</taxon>
        <taxon>Bacillati</taxon>
        <taxon>Actinomycetota</taxon>
        <taxon>Actinomycetes</taxon>
        <taxon>Micrococcales</taxon>
        <taxon>Intrasporangiaceae</taxon>
        <taxon>Humibacillus</taxon>
    </lineage>
</organism>
<feature type="region of interest" description="Disordered" evidence="6">
    <location>
        <begin position="314"/>
        <end position="343"/>
    </location>
</feature>
<evidence type="ECO:0000256" key="2">
    <source>
        <dbReference type="ARBA" id="ARBA00022448"/>
    </source>
</evidence>
<dbReference type="InterPro" id="IPR050763">
    <property type="entry name" value="ABC_transporter_ATP-binding"/>
</dbReference>